<dbReference type="EMBL" id="CAJJDN010000071">
    <property type="protein sequence ID" value="CAD8099304.1"/>
    <property type="molecule type" value="Genomic_DNA"/>
</dbReference>
<name>A0A8S1P8U0_9CILI</name>
<sequence length="130" mass="15245">MKTVCSLLKEIVLVKKSIYINTLSNHSQAEVDIKSYYIYKKSPLIKKKKQGRYKNVPYTFGLHFRYWIETEVGSIKCPVVQKFISKSKSNPMYHDGFKDFNDLFQNSCIGRQLDQIFFGQKEMGLISMKQ</sequence>
<dbReference type="Proteomes" id="UP000692954">
    <property type="component" value="Unassembled WGS sequence"/>
</dbReference>
<comment type="caution">
    <text evidence="1">The sequence shown here is derived from an EMBL/GenBank/DDBJ whole genome shotgun (WGS) entry which is preliminary data.</text>
</comment>
<keyword evidence="2" id="KW-1185">Reference proteome</keyword>
<proteinExistence type="predicted"/>
<reference evidence="1" key="1">
    <citation type="submission" date="2021-01" db="EMBL/GenBank/DDBJ databases">
        <authorList>
            <consortium name="Genoscope - CEA"/>
            <person name="William W."/>
        </authorList>
    </citation>
    <scope>NUCLEOTIDE SEQUENCE</scope>
</reference>
<dbReference type="AlphaFoldDB" id="A0A8S1P8U0"/>
<evidence type="ECO:0000313" key="1">
    <source>
        <dbReference type="EMBL" id="CAD8099304.1"/>
    </source>
</evidence>
<protein>
    <submittedName>
        <fullName evidence="1">Uncharacterized protein</fullName>
    </submittedName>
</protein>
<organism evidence="1 2">
    <name type="scientific">Paramecium sonneborni</name>
    <dbReference type="NCBI Taxonomy" id="65129"/>
    <lineage>
        <taxon>Eukaryota</taxon>
        <taxon>Sar</taxon>
        <taxon>Alveolata</taxon>
        <taxon>Ciliophora</taxon>
        <taxon>Intramacronucleata</taxon>
        <taxon>Oligohymenophorea</taxon>
        <taxon>Peniculida</taxon>
        <taxon>Parameciidae</taxon>
        <taxon>Paramecium</taxon>
    </lineage>
</organism>
<gene>
    <name evidence="1" type="ORF">PSON_ATCC_30995.1.T0710250</name>
</gene>
<evidence type="ECO:0000313" key="2">
    <source>
        <dbReference type="Proteomes" id="UP000692954"/>
    </source>
</evidence>
<accession>A0A8S1P8U0</accession>